<reference evidence="1 2" key="1">
    <citation type="submission" date="2024-01" db="EMBL/GenBank/DDBJ databases">
        <title>The genomes of 5 underutilized Papilionoideae crops provide insights into root nodulation and disease resistanc.</title>
        <authorList>
            <person name="Yuan L."/>
        </authorList>
    </citation>
    <scope>NUCLEOTIDE SEQUENCE [LARGE SCALE GENOMIC DNA]</scope>
    <source>
        <strain evidence="1">ZHUSHIDOU_FW_LH</strain>
        <tissue evidence="1">Leaf</tissue>
    </source>
</reference>
<dbReference type="PANTHER" id="PTHR34375:SF3">
    <property type="entry name" value="CONDENSATION DOMAIN-CONTAINING PROTEIN"/>
    <property type="match status" value="1"/>
</dbReference>
<organism evidence="1 2">
    <name type="scientific">Crotalaria pallida</name>
    <name type="common">Smooth rattlebox</name>
    <name type="synonym">Crotalaria striata</name>
    <dbReference type="NCBI Taxonomy" id="3830"/>
    <lineage>
        <taxon>Eukaryota</taxon>
        <taxon>Viridiplantae</taxon>
        <taxon>Streptophyta</taxon>
        <taxon>Embryophyta</taxon>
        <taxon>Tracheophyta</taxon>
        <taxon>Spermatophyta</taxon>
        <taxon>Magnoliopsida</taxon>
        <taxon>eudicotyledons</taxon>
        <taxon>Gunneridae</taxon>
        <taxon>Pentapetalae</taxon>
        <taxon>rosids</taxon>
        <taxon>fabids</taxon>
        <taxon>Fabales</taxon>
        <taxon>Fabaceae</taxon>
        <taxon>Papilionoideae</taxon>
        <taxon>50 kb inversion clade</taxon>
        <taxon>genistoids sensu lato</taxon>
        <taxon>core genistoids</taxon>
        <taxon>Crotalarieae</taxon>
        <taxon>Crotalaria</taxon>
    </lineage>
</organism>
<gene>
    <name evidence="1" type="ORF">RIF29_39709</name>
</gene>
<protein>
    <submittedName>
        <fullName evidence="1">Uncharacterized protein</fullName>
    </submittedName>
</protein>
<dbReference type="EMBL" id="JAYWIO010000008">
    <property type="protein sequence ID" value="KAK7244880.1"/>
    <property type="molecule type" value="Genomic_DNA"/>
</dbReference>
<dbReference type="InterPro" id="IPR023213">
    <property type="entry name" value="CAT-like_dom_sf"/>
</dbReference>
<dbReference type="SUPFAM" id="SSF52777">
    <property type="entry name" value="CoA-dependent acyltransferases"/>
    <property type="match status" value="1"/>
</dbReference>
<evidence type="ECO:0000313" key="1">
    <source>
        <dbReference type="EMBL" id="KAK7244880.1"/>
    </source>
</evidence>
<dbReference type="Gene3D" id="3.30.559.10">
    <property type="entry name" value="Chloramphenicol acetyltransferase-like domain"/>
    <property type="match status" value="1"/>
</dbReference>
<accession>A0AAN9E2A6</accession>
<dbReference type="AlphaFoldDB" id="A0AAN9E2A6"/>
<keyword evidence="2" id="KW-1185">Reference proteome</keyword>
<dbReference type="Proteomes" id="UP001372338">
    <property type="component" value="Unassembled WGS sequence"/>
</dbReference>
<proteinExistence type="predicted"/>
<evidence type="ECO:0000313" key="2">
    <source>
        <dbReference type="Proteomes" id="UP001372338"/>
    </source>
</evidence>
<dbReference type="Gene3D" id="3.30.559.30">
    <property type="entry name" value="Nonribosomal peptide synthetase, condensation domain"/>
    <property type="match status" value="1"/>
</dbReference>
<dbReference type="PANTHER" id="PTHR34375">
    <property type="entry name" value="GATA ZINC FINGER PROTEIN-RELATED"/>
    <property type="match status" value="1"/>
</dbReference>
<comment type="caution">
    <text evidence="1">The sequence shown here is derived from an EMBL/GenBank/DDBJ whole genome shotgun (WGS) entry which is preliminary data.</text>
</comment>
<sequence length="474" mass="52506">MSSTTPMVDAKVRTVGGTEYSWCKAVRGGTGIAVLALLSSKLPDISRFQIALNKLQNSHPILKSKLLSNTTTSDGVFSFVTLPTPFVKIEHHNLLTTSKILGRNKNDINDIVFVSPFQCILEHELNQNTWHDLNHSSYPDNMFVASIYTMPATTWIVVMRLHVAACDRTTAASLLRELLVIMREEEEVSEGRENNSEDWNKGEVGLAMEDLVPDGKGKKGMWARGLDVLSYSVNSLRLTNLKFCDTKTARFSQVVRLQLNSNDTKKVLDGCKHNRIKLCGALSAAGLMAAHSSKSSSRKYGIITFTDCRSSLEPPLSLHNFGFYHSAILNSHLIKGGENLWELAKKTYGAFANSKNTNKQFSDMADMNFLMCKAIDNPALTSSSSLRTAMMTVFEDTVVDDCGDIQREVGVEDYMGCASVHGVGPSIAIFDTIRDGRLDCICVYPAPLHSREQMQELINKMKVILIEGGKTYKE</sequence>
<name>A0AAN9E2A6_CROPI</name>